<dbReference type="RefSeq" id="WP_283741266.1">
    <property type="nucleotide sequence ID" value="NZ_JASJEV010000008.1"/>
</dbReference>
<keyword evidence="3" id="KW-1185">Reference proteome</keyword>
<evidence type="ECO:0000313" key="3">
    <source>
        <dbReference type="Proteomes" id="UP001321492"/>
    </source>
</evidence>
<evidence type="ECO:0000256" key="1">
    <source>
        <dbReference type="SAM" id="Phobius"/>
    </source>
</evidence>
<dbReference type="EMBL" id="JASJEV010000008">
    <property type="protein sequence ID" value="MDJ1159265.1"/>
    <property type="molecule type" value="Genomic_DNA"/>
</dbReference>
<keyword evidence="1" id="KW-0812">Transmembrane</keyword>
<sequence length="99" mass="9855">MNAMIVFLILQLIAGAIGGWVVGSLLKQYSLGHAGDAVAGLVGGVVGGWLLPALGLPMGTELTVGAIISHAVAGFISGGVLMIIVGVVRDLMTGGHKHA</sequence>
<keyword evidence="1" id="KW-1133">Transmembrane helix</keyword>
<dbReference type="Proteomes" id="UP001321492">
    <property type="component" value="Unassembled WGS sequence"/>
</dbReference>
<accession>A0ABT7AJH4</accession>
<gene>
    <name evidence="2" type="ORF">QNA08_13575</name>
</gene>
<name>A0ABT7AJH4_9HYPH</name>
<feature type="transmembrane region" description="Helical" evidence="1">
    <location>
        <begin position="64"/>
        <end position="88"/>
    </location>
</feature>
<protein>
    <recommendedName>
        <fullName evidence="4">GlsB/YeaQ/YmgE family stress response membrane protein</fullName>
    </recommendedName>
</protein>
<feature type="transmembrane region" description="Helical" evidence="1">
    <location>
        <begin position="6"/>
        <end position="26"/>
    </location>
</feature>
<keyword evidence="1" id="KW-0472">Membrane</keyword>
<comment type="caution">
    <text evidence="2">The sequence shown here is derived from an EMBL/GenBank/DDBJ whole genome shotgun (WGS) entry which is preliminary data.</text>
</comment>
<evidence type="ECO:0000313" key="2">
    <source>
        <dbReference type="EMBL" id="MDJ1159265.1"/>
    </source>
</evidence>
<reference evidence="2 3" key="1">
    <citation type="submission" date="2023-05" db="EMBL/GenBank/DDBJ databases">
        <title>Chelatococcus sp. nov., a moderately thermophilic bacterium isolated from hot spring microbial mat.</title>
        <authorList>
            <person name="Hu C.-J."/>
            <person name="Li W.-J."/>
        </authorList>
    </citation>
    <scope>NUCLEOTIDE SEQUENCE [LARGE SCALE GENOMIC DNA]</scope>
    <source>
        <strain evidence="2 3">SYSU G07232</strain>
    </source>
</reference>
<evidence type="ECO:0008006" key="4">
    <source>
        <dbReference type="Google" id="ProtNLM"/>
    </source>
</evidence>
<organism evidence="2 3">
    <name type="scientific">Chelatococcus albus</name>
    <dbReference type="NCBI Taxonomy" id="3047466"/>
    <lineage>
        <taxon>Bacteria</taxon>
        <taxon>Pseudomonadati</taxon>
        <taxon>Pseudomonadota</taxon>
        <taxon>Alphaproteobacteria</taxon>
        <taxon>Hyphomicrobiales</taxon>
        <taxon>Chelatococcaceae</taxon>
        <taxon>Chelatococcus</taxon>
    </lineage>
</organism>
<feature type="transmembrane region" description="Helical" evidence="1">
    <location>
        <begin position="38"/>
        <end position="58"/>
    </location>
</feature>
<proteinExistence type="predicted"/>